<name>A0A1H9PE92_9FIRM</name>
<feature type="transmembrane region" description="Helical" evidence="1">
    <location>
        <begin position="57"/>
        <end position="83"/>
    </location>
</feature>
<sequence length="91" mass="10533">MQTSIKKIRKGIKFTLKYIFFVGAYVVGGYIGIYLMMYCPICDLISMSKREQINVSILLISLLKILFAIPMGSIAWGIMYMFYNYCRGFDD</sequence>
<reference evidence="3" key="1">
    <citation type="submission" date="2016-10" db="EMBL/GenBank/DDBJ databases">
        <authorList>
            <person name="Varghese N."/>
            <person name="Submissions S."/>
        </authorList>
    </citation>
    <scope>NUCLEOTIDE SEQUENCE [LARGE SCALE GENOMIC DNA]</scope>
    <source>
        <strain evidence="3">S1b</strain>
    </source>
</reference>
<accession>A0A1H9PE92</accession>
<keyword evidence="1" id="KW-1133">Transmembrane helix</keyword>
<evidence type="ECO:0000256" key="1">
    <source>
        <dbReference type="SAM" id="Phobius"/>
    </source>
</evidence>
<proteinExistence type="predicted"/>
<organism evidence="2 3">
    <name type="scientific">Lachnobacterium bovis</name>
    <dbReference type="NCBI Taxonomy" id="140626"/>
    <lineage>
        <taxon>Bacteria</taxon>
        <taxon>Bacillati</taxon>
        <taxon>Bacillota</taxon>
        <taxon>Clostridia</taxon>
        <taxon>Lachnospirales</taxon>
        <taxon>Lachnospiraceae</taxon>
        <taxon>Lachnobacterium</taxon>
    </lineage>
</organism>
<protein>
    <submittedName>
        <fullName evidence="2">Uncharacterized protein</fullName>
    </submittedName>
</protein>
<dbReference type="AlphaFoldDB" id="A0A1H9PE92"/>
<gene>
    <name evidence="2" type="ORF">SAMN02910429_00221</name>
</gene>
<dbReference type="Proteomes" id="UP000182471">
    <property type="component" value="Unassembled WGS sequence"/>
</dbReference>
<evidence type="ECO:0000313" key="3">
    <source>
        <dbReference type="Proteomes" id="UP000182471"/>
    </source>
</evidence>
<dbReference type="EMBL" id="FOGW01000004">
    <property type="protein sequence ID" value="SER46501.1"/>
    <property type="molecule type" value="Genomic_DNA"/>
</dbReference>
<keyword evidence="3" id="KW-1185">Reference proteome</keyword>
<feature type="transmembrane region" description="Helical" evidence="1">
    <location>
        <begin position="16"/>
        <end position="37"/>
    </location>
</feature>
<keyword evidence="1" id="KW-0472">Membrane</keyword>
<evidence type="ECO:0000313" key="2">
    <source>
        <dbReference type="EMBL" id="SER46501.1"/>
    </source>
</evidence>
<dbReference type="RefSeq" id="WP_027422387.1">
    <property type="nucleotide sequence ID" value="NZ_FOGW01000004.1"/>
</dbReference>
<keyword evidence="1" id="KW-0812">Transmembrane</keyword>